<protein>
    <recommendedName>
        <fullName evidence="3">CobB/CobQ-like glutamine amidotransferase domain-containing protein</fullName>
    </recommendedName>
</protein>
<gene>
    <name evidence="1" type="ORF">BSOLF_1994</name>
</gene>
<evidence type="ECO:0008006" key="3">
    <source>
        <dbReference type="Google" id="ProtNLM"/>
    </source>
</evidence>
<comment type="caution">
    <text evidence="1">The sequence shown here is derived from an EMBL/GenBank/DDBJ whole genome shotgun (WGS) entry which is preliminary data.</text>
</comment>
<name>A0A2R6Y3H5_9BACL</name>
<organism evidence="1 2">
    <name type="scientific">Candidatus Carbonibacillus altaicus</name>
    <dbReference type="NCBI Taxonomy" id="2163959"/>
    <lineage>
        <taxon>Bacteria</taxon>
        <taxon>Bacillati</taxon>
        <taxon>Bacillota</taxon>
        <taxon>Bacilli</taxon>
        <taxon>Bacillales</taxon>
        <taxon>Candidatus Carbonibacillus</taxon>
    </lineage>
</organism>
<dbReference type="AlphaFoldDB" id="A0A2R6Y3H5"/>
<reference evidence="2" key="1">
    <citation type="journal article" date="2018" name="Sci. Rep.">
        <title>Lignite coal burning seam in the remote Altai Mountains harbors a hydrogen-driven thermophilic microbial community.</title>
        <authorList>
            <person name="Kadnikov V.V."/>
            <person name="Mardanov A.V."/>
            <person name="Ivasenko D.A."/>
            <person name="Antsiferov D.V."/>
            <person name="Beletsky A.V."/>
            <person name="Karnachuk O.V."/>
            <person name="Ravin N.V."/>
        </authorList>
    </citation>
    <scope>NUCLEOTIDE SEQUENCE [LARGE SCALE GENOMIC DNA]</scope>
</reference>
<dbReference type="Proteomes" id="UP000244338">
    <property type="component" value="Unassembled WGS sequence"/>
</dbReference>
<accession>A0A2R6Y3H5</accession>
<sequence length="294" mass="32422">MRLHLLKLYPDLLPFPGNDVSATILGWQGKQYGWSVQVDTLEQGAPWPDQPYDVILLGSSFTHISSDLLEALSAVRSKLHAQVQSGALLLVSGISTCLITRTVELPGENAGDGLLEVDGLHFLEGRSRLIAPVKSGWIVVRSPFVPHLVVGELYRHCMFSAKTAEEGGPFGEITAAMRILDNGDHKEKKGRSEPFFKLRPRKVLSGASLSHSTDDQDSLKWRRFGWVRPYGRGMIIALPWVGAYLSYNPHLVTYLLSIVSTVQGGPAELPAIDAGFSWEAYHHILKRMGLSETV</sequence>
<dbReference type="EMBL" id="PEBX01000010">
    <property type="protein sequence ID" value="PTQ57229.1"/>
    <property type="molecule type" value="Genomic_DNA"/>
</dbReference>
<proteinExistence type="predicted"/>
<evidence type="ECO:0000313" key="1">
    <source>
        <dbReference type="EMBL" id="PTQ57229.1"/>
    </source>
</evidence>
<evidence type="ECO:0000313" key="2">
    <source>
        <dbReference type="Proteomes" id="UP000244338"/>
    </source>
</evidence>